<accession>A0A167MXB1</accession>
<protein>
    <submittedName>
        <fullName evidence="2">Uncharacterized protein</fullName>
    </submittedName>
</protein>
<feature type="region of interest" description="Disordered" evidence="1">
    <location>
        <begin position="1"/>
        <end position="20"/>
    </location>
</feature>
<reference evidence="2 3" key="1">
    <citation type="journal article" date="2016" name="Mol. Biol. Evol.">
        <title>Comparative Genomics of Early-Diverging Mushroom-Forming Fungi Provides Insights into the Origins of Lignocellulose Decay Capabilities.</title>
        <authorList>
            <person name="Nagy L.G."/>
            <person name="Riley R."/>
            <person name="Tritt A."/>
            <person name="Adam C."/>
            <person name="Daum C."/>
            <person name="Floudas D."/>
            <person name="Sun H."/>
            <person name="Yadav J.S."/>
            <person name="Pangilinan J."/>
            <person name="Larsson K.H."/>
            <person name="Matsuura K."/>
            <person name="Barry K."/>
            <person name="Labutti K."/>
            <person name="Kuo R."/>
            <person name="Ohm R.A."/>
            <person name="Bhattacharya S.S."/>
            <person name="Shirouzu T."/>
            <person name="Yoshinaga Y."/>
            <person name="Martin F.M."/>
            <person name="Grigoriev I.V."/>
            <person name="Hibbett D.S."/>
        </authorList>
    </citation>
    <scope>NUCLEOTIDE SEQUENCE [LARGE SCALE GENOMIC DNA]</scope>
    <source>
        <strain evidence="2 3">TUFC12733</strain>
    </source>
</reference>
<keyword evidence="3" id="KW-1185">Reference proteome</keyword>
<evidence type="ECO:0000313" key="3">
    <source>
        <dbReference type="Proteomes" id="UP000076738"/>
    </source>
</evidence>
<evidence type="ECO:0000256" key="1">
    <source>
        <dbReference type="SAM" id="MobiDB-lite"/>
    </source>
</evidence>
<evidence type="ECO:0000313" key="2">
    <source>
        <dbReference type="EMBL" id="KZO97144.1"/>
    </source>
</evidence>
<dbReference type="Proteomes" id="UP000076738">
    <property type="component" value="Unassembled WGS sequence"/>
</dbReference>
<organism evidence="2 3">
    <name type="scientific">Calocera viscosa (strain TUFC12733)</name>
    <dbReference type="NCBI Taxonomy" id="1330018"/>
    <lineage>
        <taxon>Eukaryota</taxon>
        <taxon>Fungi</taxon>
        <taxon>Dikarya</taxon>
        <taxon>Basidiomycota</taxon>
        <taxon>Agaricomycotina</taxon>
        <taxon>Dacrymycetes</taxon>
        <taxon>Dacrymycetales</taxon>
        <taxon>Dacrymycetaceae</taxon>
        <taxon>Calocera</taxon>
    </lineage>
</organism>
<feature type="compositionally biased region" description="Polar residues" evidence="1">
    <location>
        <begin position="1"/>
        <end position="13"/>
    </location>
</feature>
<gene>
    <name evidence="2" type="ORF">CALVIDRAFT_536613</name>
</gene>
<dbReference type="AlphaFoldDB" id="A0A167MXB1"/>
<dbReference type="EMBL" id="KV417281">
    <property type="protein sequence ID" value="KZO97144.1"/>
    <property type="molecule type" value="Genomic_DNA"/>
</dbReference>
<proteinExistence type="predicted"/>
<sequence length="81" mass="9046">MGKVGTWQSGSSVTKDDTGHQDRFCQMRNARFAVSAAHSTHPMLLLLHSKDLRQRKELSSDGDGARVTDPCLGYRLSADRW</sequence>
<name>A0A167MXB1_CALVF</name>